<dbReference type="AlphaFoldDB" id="A0A6P1E0M7"/>
<protein>
    <submittedName>
        <fullName evidence="2">HDOD domain-containing protein</fullName>
    </submittedName>
</protein>
<organism evidence="2 3">
    <name type="scientific">Thiorhodococcus mannitoliphagus</name>
    <dbReference type="NCBI Taxonomy" id="329406"/>
    <lineage>
        <taxon>Bacteria</taxon>
        <taxon>Pseudomonadati</taxon>
        <taxon>Pseudomonadota</taxon>
        <taxon>Gammaproteobacteria</taxon>
        <taxon>Chromatiales</taxon>
        <taxon>Chromatiaceae</taxon>
        <taxon>Thiorhodococcus</taxon>
    </lineage>
</organism>
<dbReference type="PANTHER" id="PTHR33525:SF6">
    <property type="entry name" value="HDOD DOMAIN-CONTAINING PROTEIN"/>
    <property type="match status" value="1"/>
</dbReference>
<accession>A0A6P1E0M7</accession>
<comment type="caution">
    <text evidence="2">The sequence shown here is derived from an EMBL/GenBank/DDBJ whole genome shotgun (WGS) entry which is preliminary data.</text>
</comment>
<name>A0A6P1E0M7_9GAMM</name>
<dbReference type="InterPro" id="IPR052340">
    <property type="entry name" value="RNase_Y/CdgJ"/>
</dbReference>
<dbReference type="Proteomes" id="UP000471640">
    <property type="component" value="Unassembled WGS sequence"/>
</dbReference>
<dbReference type="PANTHER" id="PTHR33525">
    <property type="match status" value="1"/>
</dbReference>
<feature type="domain" description="HDOD" evidence="1">
    <location>
        <begin position="35"/>
        <end position="227"/>
    </location>
</feature>
<reference evidence="2 3" key="2">
    <citation type="submission" date="2020-02" db="EMBL/GenBank/DDBJ databases">
        <title>Genome sequences of Thiorhodococcus mannitoliphagus and Thiorhodococcus minor, purple sulfur photosynthetic bacteria in the gammaproteobacterial family, Chromatiaceae.</title>
        <authorList>
            <person name="Aviles F.A."/>
            <person name="Meyer T.E."/>
            <person name="Kyndt J.A."/>
        </authorList>
    </citation>
    <scope>NUCLEOTIDE SEQUENCE [LARGE SCALE GENOMIC DNA]</scope>
    <source>
        <strain evidence="2 3">DSM 18266</strain>
    </source>
</reference>
<evidence type="ECO:0000259" key="1">
    <source>
        <dbReference type="PROSITE" id="PS51833"/>
    </source>
</evidence>
<gene>
    <name evidence="2" type="ORF">G3480_21535</name>
</gene>
<keyword evidence="3" id="KW-1185">Reference proteome</keyword>
<evidence type="ECO:0000313" key="2">
    <source>
        <dbReference type="EMBL" id="NEX22851.1"/>
    </source>
</evidence>
<proteinExistence type="predicted"/>
<dbReference type="PROSITE" id="PS51833">
    <property type="entry name" value="HDOD"/>
    <property type="match status" value="1"/>
</dbReference>
<dbReference type="SUPFAM" id="SSF109604">
    <property type="entry name" value="HD-domain/PDEase-like"/>
    <property type="match status" value="1"/>
</dbReference>
<reference evidence="3" key="1">
    <citation type="journal article" date="2020" name="Microbiol. Resour. Announc.">
        <title>Draft Genome Sequences of Thiorhodococcus mannitoliphagus and Thiorhodococcus minor, Purple Sulfur Photosynthetic Bacteria in the Gammaproteobacterial Family Chromatiaceae.</title>
        <authorList>
            <person name="Aviles F.A."/>
            <person name="Meyer T.E."/>
            <person name="Kyndt J.A."/>
        </authorList>
    </citation>
    <scope>NUCLEOTIDE SEQUENCE [LARGE SCALE GENOMIC DNA]</scope>
    <source>
        <strain evidence="3">DSM 18266</strain>
    </source>
</reference>
<dbReference type="RefSeq" id="WP_164655943.1">
    <property type="nucleotide sequence ID" value="NZ_JAAIJR010000131.1"/>
</dbReference>
<dbReference type="InterPro" id="IPR013976">
    <property type="entry name" value="HDOD"/>
</dbReference>
<dbReference type="EMBL" id="JAAIJR010000131">
    <property type="protein sequence ID" value="NEX22851.1"/>
    <property type="molecule type" value="Genomic_DNA"/>
</dbReference>
<evidence type="ECO:0000313" key="3">
    <source>
        <dbReference type="Proteomes" id="UP000471640"/>
    </source>
</evidence>
<sequence>MSIAPRALARLSNAALYPSKSSLTAAFEIAKKAKIPQMPDVVMALKQEVSSAEPDLSRAANLIAQDLAITGHLLKTINSSAFNLGTKVASVQQAASLMGLKRLSNLVSAEAIDQMLAEQQGTARIIWESIMEEAQLIARVSQVVPGISDDEAYLFGIMHDVGCLIFASISRDYGSAWSLNSHSEPSELIAYEKRNLGVEHHILGFLLARHWQLPDHVAVAICHHHTPGHLNAEDPRVAQLIAISKLAHYLIAISQGTDGLPQMHAYREEAWQDLDISEQDWTDLCDKAAAGELTN</sequence>
<dbReference type="Pfam" id="PF08668">
    <property type="entry name" value="HDOD"/>
    <property type="match status" value="1"/>
</dbReference>
<dbReference type="Gene3D" id="1.10.3210.10">
    <property type="entry name" value="Hypothetical protein af1432"/>
    <property type="match status" value="1"/>
</dbReference>